<gene>
    <name evidence="1" type="ORF">HPB47_009138</name>
</gene>
<proteinExistence type="predicted"/>
<accession>A0AC60P2T0</accession>
<evidence type="ECO:0000313" key="2">
    <source>
        <dbReference type="Proteomes" id="UP000805193"/>
    </source>
</evidence>
<keyword evidence="2" id="KW-1185">Reference proteome</keyword>
<evidence type="ECO:0000313" key="1">
    <source>
        <dbReference type="EMBL" id="KAG0413713.1"/>
    </source>
</evidence>
<dbReference type="EMBL" id="JABSTQ010011238">
    <property type="protein sequence ID" value="KAG0413713.1"/>
    <property type="molecule type" value="Genomic_DNA"/>
</dbReference>
<comment type="caution">
    <text evidence="1">The sequence shown here is derived from an EMBL/GenBank/DDBJ whole genome shotgun (WGS) entry which is preliminary data.</text>
</comment>
<dbReference type="Proteomes" id="UP000805193">
    <property type="component" value="Unassembled WGS sequence"/>
</dbReference>
<protein>
    <submittedName>
        <fullName evidence="1">Uncharacterized protein</fullName>
    </submittedName>
</protein>
<organism evidence="1 2">
    <name type="scientific">Ixodes persulcatus</name>
    <name type="common">Taiga tick</name>
    <dbReference type="NCBI Taxonomy" id="34615"/>
    <lineage>
        <taxon>Eukaryota</taxon>
        <taxon>Metazoa</taxon>
        <taxon>Ecdysozoa</taxon>
        <taxon>Arthropoda</taxon>
        <taxon>Chelicerata</taxon>
        <taxon>Arachnida</taxon>
        <taxon>Acari</taxon>
        <taxon>Parasitiformes</taxon>
        <taxon>Ixodida</taxon>
        <taxon>Ixodoidea</taxon>
        <taxon>Ixodidae</taxon>
        <taxon>Ixodinae</taxon>
        <taxon>Ixodes</taxon>
    </lineage>
</organism>
<reference evidence="1 2" key="1">
    <citation type="journal article" date="2020" name="Cell">
        <title>Large-Scale Comparative Analyses of Tick Genomes Elucidate Their Genetic Diversity and Vector Capacities.</title>
        <authorList>
            <consortium name="Tick Genome and Microbiome Consortium (TIGMIC)"/>
            <person name="Jia N."/>
            <person name="Wang J."/>
            <person name="Shi W."/>
            <person name="Du L."/>
            <person name="Sun Y."/>
            <person name="Zhan W."/>
            <person name="Jiang J.F."/>
            <person name="Wang Q."/>
            <person name="Zhang B."/>
            <person name="Ji P."/>
            <person name="Bell-Sakyi L."/>
            <person name="Cui X.M."/>
            <person name="Yuan T.T."/>
            <person name="Jiang B.G."/>
            <person name="Yang W.F."/>
            <person name="Lam T.T."/>
            <person name="Chang Q.C."/>
            <person name="Ding S.J."/>
            <person name="Wang X.J."/>
            <person name="Zhu J.G."/>
            <person name="Ruan X.D."/>
            <person name="Zhao L."/>
            <person name="Wei J.T."/>
            <person name="Ye R.Z."/>
            <person name="Que T.C."/>
            <person name="Du C.H."/>
            <person name="Zhou Y.H."/>
            <person name="Cheng J.X."/>
            <person name="Dai P.F."/>
            <person name="Guo W.B."/>
            <person name="Han X.H."/>
            <person name="Huang E.J."/>
            <person name="Li L.F."/>
            <person name="Wei W."/>
            <person name="Gao Y.C."/>
            <person name="Liu J.Z."/>
            <person name="Shao H.Z."/>
            <person name="Wang X."/>
            <person name="Wang C.C."/>
            <person name="Yang T.C."/>
            <person name="Huo Q.B."/>
            <person name="Li W."/>
            <person name="Chen H.Y."/>
            <person name="Chen S.E."/>
            <person name="Zhou L.G."/>
            <person name="Ni X.B."/>
            <person name="Tian J.H."/>
            <person name="Sheng Y."/>
            <person name="Liu T."/>
            <person name="Pan Y.S."/>
            <person name="Xia L.Y."/>
            <person name="Li J."/>
            <person name="Zhao F."/>
            <person name="Cao W.C."/>
        </authorList>
    </citation>
    <scope>NUCLEOTIDE SEQUENCE [LARGE SCALE GENOMIC DNA]</scope>
    <source>
        <strain evidence="1">Iper-2018</strain>
    </source>
</reference>
<name>A0AC60P2T0_IXOPE</name>
<sequence length="105" mass="11319">MGTGRPRSERRNNVVTHGLTVAETPVVGQTAPHPEEQTRVSDKNIMKATSDYEGDNLQEYATAEGLQKGMNSEAGQTKKRPLEHASPTAPADAANGRTLPWHISA</sequence>